<reference evidence="3" key="2">
    <citation type="submission" date="2025-09" db="UniProtKB">
        <authorList>
            <consortium name="Ensembl"/>
        </authorList>
    </citation>
    <scope>IDENTIFICATION</scope>
</reference>
<dbReference type="PANTHER" id="PTHR15863:SF2">
    <property type="entry name" value="MRN COMPLEX-INTERACTING PROTEIN"/>
    <property type="match status" value="1"/>
</dbReference>
<dbReference type="STRING" id="43700.ENSMALP00000028113"/>
<organism evidence="3 4">
    <name type="scientific">Monopterus albus</name>
    <name type="common">Swamp eel</name>
    <dbReference type="NCBI Taxonomy" id="43700"/>
    <lineage>
        <taxon>Eukaryota</taxon>
        <taxon>Metazoa</taxon>
        <taxon>Chordata</taxon>
        <taxon>Craniata</taxon>
        <taxon>Vertebrata</taxon>
        <taxon>Euteleostomi</taxon>
        <taxon>Actinopterygii</taxon>
        <taxon>Neopterygii</taxon>
        <taxon>Teleostei</taxon>
        <taxon>Neoteleostei</taxon>
        <taxon>Acanthomorphata</taxon>
        <taxon>Anabantaria</taxon>
        <taxon>Synbranchiformes</taxon>
        <taxon>Synbranchidae</taxon>
        <taxon>Monopterus</taxon>
    </lineage>
</organism>
<dbReference type="GO" id="GO:0007095">
    <property type="term" value="P:mitotic G2 DNA damage checkpoint signaling"/>
    <property type="evidence" value="ECO:0007669"/>
    <property type="project" value="TreeGrafter"/>
</dbReference>
<evidence type="ECO:0000256" key="1">
    <source>
        <dbReference type="SAM" id="Phobius"/>
    </source>
</evidence>
<keyword evidence="4" id="KW-1185">Reference proteome</keyword>
<keyword evidence="1" id="KW-0472">Membrane</keyword>
<accession>A0A3Q3KG28</accession>
<dbReference type="GO" id="GO:0003682">
    <property type="term" value="F:chromatin binding"/>
    <property type="evidence" value="ECO:0007669"/>
    <property type="project" value="TreeGrafter"/>
</dbReference>
<evidence type="ECO:0000313" key="3">
    <source>
        <dbReference type="Ensembl" id="ENSMALP00000028113.1"/>
    </source>
</evidence>
<feature type="domain" description="MRN complex-interacting protein N-terminal" evidence="2">
    <location>
        <begin position="28"/>
        <end position="71"/>
    </location>
</feature>
<feature type="transmembrane region" description="Helical" evidence="1">
    <location>
        <begin position="6"/>
        <end position="25"/>
    </location>
</feature>
<dbReference type="PANTHER" id="PTHR15863">
    <property type="entry name" value="MRN COMPLEX-INTERACTING PROTEIN"/>
    <property type="match status" value="1"/>
</dbReference>
<evidence type="ECO:0000259" key="2">
    <source>
        <dbReference type="Pfam" id="PF15749"/>
    </source>
</evidence>
<evidence type="ECO:0000313" key="4">
    <source>
        <dbReference type="Proteomes" id="UP000261600"/>
    </source>
</evidence>
<dbReference type="Proteomes" id="UP000261600">
    <property type="component" value="Unplaced"/>
</dbReference>
<dbReference type="GO" id="GO:0005634">
    <property type="term" value="C:nucleus"/>
    <property type="evidence" value="ECO:0007669"/>
    <property type="project" value="TreeGrafter"/>
</dbReference>
<keyword evidence="1" id="KW-0812">Transmembrane</keyword>
<protein>
    <recommendedName>
        <fullName evidence="2">MRN complex-interacting protein N-terminal domain-containing protein</fullName>
    </recommendedName>
</protein>
<sequence>MNLYNNFMFVAVMIFFLLCVFALCYDYQVKKMNRWICKLCGEKQSLEFGRGPGADCRRHVQKLNAMRGSSLPCRSTTPVSKWDPFLSSDCQGQEGEESVGGATYLPCYDVIGRASLPPPVSSMFESREDFSFDDEFLTD</sequence>
<proteinExistence type="predicted"/>
<name>A0A3Q3KG28_MONAL</name>
<dbReference type="InterPro" id="IPR049472">
    <property type="entry name" value="MRNIP_N"/>
</dbReference>
<dbReference type="Ensembl" id="ENSMALT00000028628.1">
    <property type="protein sequence ID" value="ENSMALP00000028113.1"/>
    <property type="gene ID" value="ENSMALG00000019485.1"/>
</dbReference>
<dbReference type="Pfam" id="PF15749">
    <property type="entry name" value="MRNIP"/>
    <property type="match status" value="1"/>
</dbReference>
<keyword evidence="1" id="KW-1133">Transmembrane helix</keyword>
<dbReference type="InterPro" id="IPR032739">
    <property type="entry name" value="MRNIP"/>
</dbReference>
<reference evidence="3" key="1">
    <citation type="submission" date="2025-08" db="UniProtKB">
        <authorList>
            <consortium name="Ensembl"/>
        </authorList>
    </citation>
    <scope>IDENTIFICATION</scope>
</reference>
<dbReference type="AlphaFoldDB" id="A0A3Q3KG28"/>